<dbReference type="Pfam" id="PF00590">
    <property type="entry name" value="TP_methylase"/>
    <property type="match status" value="1"/>
</dbReference>
<keyword evidence="2" id="KW-0808">Transferase</keyword>
<keyword evidence="2" id="KW-0489">Methyltransferase</keyword>
<evidence type="ECO:0000259" key="1">
    <source>
        <dbReference type="Pfam" id="PF00590"/>
    </source>
</evidence>
<sequence length="255" mass="28155">MMMGAHFAPRARDHVTSADVVFVAVSDAVVERWVQRMHADVRSLQPHYREGRSRHETYADMVATVLDAVRSGLDVCCVFYGHPGVFATVAHRAIESARREGFEAVMEPGISAADCLYADLGVDPGEVGCQHYEASQFMFYKRQLDPSAWLVLWQVGVAGVRDTGRFNNTAHERSLLVEKLALDYPLPHVVTLYEAATLPHLQPRIERLPLSGLVEATLSQQTTLAVPPVAALQRDVDMLRRLAGPGASGERIRAI</sequence>
<name>A0ABU1XVL8_9GAMM</name>
<dbReference type="GO" id="GO:0008168">
    <property type="term" value="F:methyltransferase activity"/>
    <property type="evidence" value="ECO:0007669"/>
    <property type="project" value="UniProtKB-KW"/>
</dbReference>
<dbReference type="GO" id="GO:0032259">
    <property type="term" value="P:methylation"/>
    <property type="evidence" value="ECO:0007669"/>
    <property type="project" value="UniProtKB-KW"/>
</dbReference>
<keyword evidence="3" id="KW-1185">Reference proteome</keyword>
<dbReference type="CDD" id="cd19916">
    <property type="entry name" value="OphMA_like"/>
    <property type="match status" value="1"/>
</dbReference>
<dbReference type="SUPFAM" id="SSF53790">
    <property type="entry name" value="Tetrapyrrole methylase"/>
    <property type="match status" value="1"/>
</dbReference>
<dbReference type="Proteomes" id="UP001256588">
    <property type="component" value="Unassembled WGS sequence"/>
</dbReference>
<dbReference type="Gene3D" id="3.40.1010.10">
    <property type="entry name" value="Cobalt-precorrin-4 Transmethylase, Domain 1"/>
    <property type="match status" value="1"/>
</dbReference>
<dbReference type="InterPro" id="IPR035996">
    <property type="entry name" value="4pyrrol_Methylase_sf"/>
</dbReference>
<accession>A0ABU1XVL8</accession>
<feature type="domain" description="Tetrapyrrole methylase" evidence="1">
    <location>
        <begin position="6"/>
        <end position="141"/>
    </location>
</feature>
<dbReference type="EMBL" id="JAVDWO010000005">
    <property type="protein sequence ID" value="MDR7192792.1"/>
    <property type="molecule type" value="Genomic_DNA"/>
</dbReference>
<gene>
    <name evidence="2" type="ORF">J2W68_001508</name>
</gene>
<comment type="caution">
    <text evidence="2">The sequence shown here is derived from an EMBL/GenBank/DDBJ whole genome shotgun (WGS) entry which is preliminary data.</text>
</comment>
<reference evidence="2 3" key="1">
    <citation type="submission" date="2023-07" db="EMBL/GenBank/DDBJ databases">
        <title>Sorghum-associated microbial communities from plants grown in Nebraska, USA.</title>
        <authorList>
            <person name="Schachtman D."/>
        </authorList>
    </citation>
    <scope>NUCLEOTIDE SEQUENCE [LARGE SCALE GENOMIC DNA]</scope>
    <source>
        <strain evidence="2 3">4099</strain>
    </source>
</reference>
<evidence type="ECO:0000313" key="2">
    <source>
        <dbReference type="EMBL" id="MDR7192792.1"/>
    </source>
</evidence>
<proteinExistence type="predicted"/>
<dbReference type="InterPro" id="IPR014777">
    <property type="entry name" value="4pyrrole_Mease_sub1"/>
</dbReference>
<dbReference type="InterPro" id="IPR000878">
    <property type="entry name" value="4pyrrol_Mease"/>
</dbReference>
<protein>
    <submittedName>
        <fullName evidence="2">Uncharacterized protein YabN with tetrapyrrole methylase and pyrophosphatase domain</fullName>
    </submittedName>
</protein>
<organism evidence="2 3">
    <name type="scientific">Luteimonas terrae</name>
    <dbReference type="NCBI Taxonomy" id="1530191"/>
    <lineage>
        <taxon>Bacteria</taxon>
        <taxon>Pseudomonadati</taxon>
        <taxon>Pseudomonadota</taxon>
        <taxon>Gammaproteobacteria</taxon>
        <taxon>Lysobacterales</taxon>
        <taxon>Lysobacteraceae</taxon>
        <taxon>Luteimonas</taxon>
    </lineage>
</organism>
<evidence type="ECO:0000313" key="3">
    <source>
        <dbReference type="Proteomes" id="UP001256588"/>
    </source>
</evidence>